<accession>A0A0G0B568</accession>
<keyword evidence="1" id="KW-0472">Membrane</keyword>
<keyword evidence="1" id="KW-0812">Transmembrane</keyword>
<evidence type="ECO:0000313" key="2">
    <source>
        <dbReference type="EMBL" id="KKP64543.1"/>
    </source>
</evidence>
<evidence type="ECO:0000256" key="1">
    <source>
        <dbReference type="SAM" id="Phobius"/>
    </source>
</evidence>
<dbReference type="EMBL" id="LBPV01000044">
    <property type="protein sequence ID" value="KKP64543.1"/>
    <property type="molecule type" value="Genomic_DNA"/>
</dbReference>
<dbReference type="AlphaFoldDB" id="A0A0G0B568"/>
<name>A0A0G0B568_9BACT</name>
<gene>
    <name evidence="2" type="ORF">UR61_C0044G0001</name>
</gene>
<feature type="non-terminal residue" evidence="2">
    <location>
        <position position="1"/>
    </location>
</feature>
<dbReference type="Proteomes" id="UP000033866">
    <property type="component" value="Unassembled WGS sequence"/>
</dbReference>
<sequence length="378" mass="43702">QQVILVNKMFFHDNKHMKIFQKKKTVDKNIYMPQKQGAEDIARRRKRRSSIFRKTNRNTKKKKVTLPRGFFYALLVLLFIGIAYLAVIYINQLRSTDGTSEYDNVMILGIKDVPVYPEATFIFQNTIDEPSVSKFLSEGNSAYRLPLNTSTNDVIQFYNKKLPEHGWAFVLSVSVGYEDMKYGEYWVKEDRGLRIYSKFNDVWYQTVTVEEAQTGLALEVKEEIARNLLLADSNTQDLLPDFPWIIEIPKEYVISYTVSSYKNESTVTFRKLGSSETVSLTPVDSRYGKAFDFILNDYVKELNTKEKVKWGVKNTFIISTNTGSGLRGSIGYDDVLREVAVIPNPYNNIAYVLDSNVYKGDFFQYVLSNLEPQDKTKY</sequence>
<proteinExistence type="predicted"/>
<organism evidence="2 3">
    <name type="scientific">candidate division WS6 bacterium GW2011_GWE1_34_7</name>
    <dbReference type="NCBI Taxonomy" id="1619093"/>
    <lineage>
        <taxon>Bacteria</taxon>
        <taxon>Candidatus Dojkabacteria</taxon>
    </lineage>
</organism>
<comment type="caution">
    <text evidence="2">The sequence shown here is derived from an EMBL/GenBank/DDBJ whole genome shotgun (WGS) entry which is preliminary data.</text>
</comment>
<evidence type="ECO:0000313" key="3">
    <source>
        <dbReference type="Proteomes" id="UP000033866"/>
    </source>
</evidence>
<reference evidence="2 3" key="1">
    <citation type="journal article" date="2015" name="Nature">
        <title>rRNA introns, odd ribosomes, and small enigmatic genomes across a large radiation of phyla.</title>
        <authorList>
            <person name="Brown C.T."/>
            <person name="Hug L.A."/>
            <person name="Thomas B.C."/>
            <person name="Sharon I."/>
            <person name="Castelle C.J."/>
            <person name="Singh A."/>
            <person name="Wilkins M.J."/>
            <person name="Williams K.H."/>
            <person name="Banfield J.F."/>
        </authorList>
    </citation>
    <scope>NUCLEOTIDE SEQUENCE [LARGE SCALE GENOMIC DNA]</scope>
</reference>
<protein>
    <submittedName>
        <fullName evidence="2">Uncharacterized protein</fullName>
    </submittedName>
</protein>
<keyword evidence="1" id="KW-1133">Transmembrane helix</keyword>
<feature type="transmembrane region" description="Helical" evidence="1">
    <location>
        <begin position="70"/>
        <end position="90"/>
    </location>
</feature>